<dbReference type="RefSeq" id="WP_344488393.1">
    <property type="nucleotide sequence ID" value="NZ_BAAAQF010000012.1"/>
</dbReference>
<feature type="domain" description="Cysteinyl-tRNA ligase anticodon binding" evidence="2">
    <location>
        <begin position="179"/>
        <end position="228"/>
    </location>
</feature>
<keyword evidence="1" id="KW-0812">Transmembrane</keyword>
<dbReference type="InterPro" id="IPR057798">
    <property type="entry name" value="PH_YqeB"/>
</dbReference>
<feature type="transmembrane region" description="Helical" evidence="1">
    <location>
        <begin position="21"/>
        <end position="46"/>
    </location>
</feature>
<evidence type="ECO:0000313" key="5">
    <source>
        <dbReference type="Proteomes" id="UP001499851"/>
    </source>
</evidence>
<keyword evidence="5" id="KW-1185">Reference proteome</keyword>
<dbReference type="Pfam" id="PF23494">
    <property type="entry name" value="bPH_10"/>
    <property type="match status" value="1"/>
</dbReference>
<dbReference type="Pfam" id="PF23493">
    <property type="entry name" value="CysS_C"/>
    <property type="match status" value="1"/>
</dbReference>
<evidence type="ECO:0000256" key="1">
    <source>
        <dbReference type="SAM" id="Phobius"/>
    </source>
</evidence>
<dbReference type="EMBL" id="BAAAQF010000012">
    <property type="protein sequence ID" value="GAA1683578.1"/>
    <property type="molecule type" value="Genomic_DNA"/>
</dbReference>
<organism evidence="4 5">
    <name type="scientific">Glycomyces endophyticus</name>
    <dbReference type="NCBI Taxonomy" id="480996"/>
    <lineage>
        <taxon>Bacteria</taxon>
        <taxon>Bacillati</taxon>
        <taxon>Actinomycetota</taxon>
        <taxon>Actinomycetes</taxon>
        <taxon>Glycomycetales</taxon>
        <taxon>Glycomycetaceae</taxon>
        <taxon>Glycomyces</taxon>
    </lineage>
</organism>
<feature type="domain" description="YqeB PH" evidence="3">
    <location>
        <begin position="11"/>
        <end position="158"/>
    </location>
</feature>
<accession>A0ABP4T7I4</accession>
<gene>
    <name evidence="4" type="ORF">GCM10009830_33530</name>
</gene>
<protein>
    <recommendedName>
        <fullName evidence="6">DUF308 domain-containing protein</fullName>
    </recommendedName>
</protein>
<evidence type="ECO:0000259" key="3">
    <source>
        <dbReference type="Pfam" id="PF23494"/>
    </source>
</evidence>
<evidence type="ECO:0000313" key="4">
    <source>
        <dbReference type="EMBL" id="GAA1683578.1"/>
    </source>
</evidence>
<reference evidence="5" key="1">
    <citation type="journal article" date="2019" name="Int. J. Syst. Evol. Microbiol.">
        <title>The Global Catalogue of Microorganisms (GCM) 10K type strain sequencing project: providing services to taxonomists for standard genome sequencing and annotation.</title>
        <authorList>
            <consortium name="The Broad Institute Genomics Platform"/>
            <consortium name="The Broad Institute Genome Sequencing Center for Infectious Disease"/>
            <person name="Wu L."/>
            <person name="Ma J."/>
        </authorList>
    </citation>
    <scope>NUCLEOTIDE SEQUENCE [LARGE SCALE GENOMIC DNA]</scope>
    <source>
        <strain evidence="5">JCM 16001</strain>
    </source>
</reference>
<dbReference type="InterPro" id="IPR056411">
    <property type="entry name" value="CysS_C"/>
</dbReference>
<sequence length="235" mass="25485">MPTEHLHGDRTVVADPAWVGPAVLAALPLVGAGLGWGLVLIAEWITGLAWFPFQGLFELVADLPRTVQIVGGTALGLVAGLVLALWVVSEMLAVTVGRDAVGLKRGDLDETVPRADIAAVFVEDKRLVVLGHRRQELAQVPFDLDREALAAALRRHGYGPMPDGDPYRGELKRWVPGADGLPPGADALLKARERALEKSNEGDLRELREELAAIDVVVRDRGKKQYWRLADPARP</sequence>
<comment type="caution">
    <text evidence="4">The sequence shown here is derived from an EMBL/GenBank/DDBJ whole genome shotgun (WGS) entry which is preliminary data.</text>
</comment>
<keyword evidence="1" id="KW-1133">Transmembrane helix</keyword>
<dbReference type="Proteomes" id="UP001499851">
    <property type="component" value="Unassembled WGS sequence"/>
</dbReference>
<proteinExistence type="predicted"/>
<name>A0ABP4T7I4_9ACTN</name>
<evidence type="ECO:0000259" key="2">
    <source>
        <dbReference type="Pfam" id="PF23493"/>
    </source>
</evidence>
<evidence type="ECO:0008006" key="6">
    <source>
        <dbReference type="Google" id="ProtNLM"/>
    </source>
</evidence>
<keyword evidence="1" id="KW-0472">Membrane</keyword>
<feature type="transmembrane region" description="Helical" evidence="1">
    <location>
        <begin position="66"/>
        <end position="88"/>
    </location>
</feature>